<dbReference type="AlphaFoldDB" id="A0A3R8TSA3"/>
<evidence type="ECO:0000313" key="2">
    <source>
        <dbReference type="Proteomes" id="UP000269265"/>
    </source>
</evidence>
<organism evidence="1 2">
    <name type="scientific">Aquabacterium soli</name>
    <dbReference type="NCBI Taxonomy" id="2493092"/>
    <lineage>
        <taxon>Bacteria</taxon>
        <taxon>Pseudomonadati</taxon>
        <taxon>Pseudomonadota</taxon>
        <taxon>Betaproteobacteria</taxon>
        <taxon>Burkholderiales</taxon>
        <taxon>Aquabacterium</taxon>
    </lineage>
</organism>
<name>A0A3R8TSA3_9BURK</name>
<dbReference type="RefSeq" id="WP_125243914.1">
    <property type="nucleotide sequence ID" value="NZ_RSED01000010.1"/>
</dbReference>
<dbReference type="Proteomes" id="UP000269265">
    <property type="component" value="Unassembled WGS sequence"/>
</dbReference>
<evidence type="ECO:0000313" key="1">
    <source>
        <dbReference type="EMBL" id="RRS03709.1"/>
    </source>
</evidence>
<reference evidence="1 2" key="1">
    <citation type="submission" date="2018-12" db="EMBL/GenBank/DDBJ databases">
        <title>The whole draft genome of Aquabacterium sp. SJQ9.</title>
        <authorList>
            <person name="Sun L."/>
            <person name="Gao X."/>
            <person name="Chen W."/>
            <person name="Huang K."/>
        </authorList>
    </citation>
    <scope>NUCLEOTIDE SEQUENCE [LARGE SCALE GENOMIC DNA]</scope>
    <source>
        <strain evidence="1 2">SJQ9</strain>
    </source>
</reference>
<proteinExistence type="predicted"/>
<keyword evidence="2" id="KW-1185">Reference proteome</keyword>
<gene>
    <name evidence="1" type="ORF">EIP75_14060</name>
</gene>
<protein>
    <submittedName>
        <fullName evidence="1">Uncharacterized protein</fullName>
    </submittedName>
</protein>
<accession>A0A3R8TSA3</accession>
<sequence length="168" mass="18890">MNWLNNVSSDSDQPIAAACLVQGHWRHRLHPYADPVLCHLVIDLAAPRVVAAQVIEPGQTEDLDLSDLEDLTQVLLDKDVHHRPAAWGFVPCPVLPTWARPTFSEQQIEELERIQGYLIEATDDTIQDVLRLREDFLRGIGMTDQHIMRATRAPDPSASSRKGTRSVN</sequence>
<dbReference type="EMBL" id="RSED01000010">
    <property type="protein sequence ID" value="RRS03709.1"/>
    <property type="molecule type" value="Genomic_DNA"/>
</dbReference>
<comment type="caution">
    <text evidence="1">The sequence shown here is derived from an EMBL/GenBank/DDBJ whole genome shotgun (WGS) entry which is preliminary data.</text>
</comment>
<dbReference type="OrthoDB" id="9151063at2"/>